<dbReference type="AlphaFoldDB" id="A0A7R8X4L7"/>
<protein>
    <submittedName>
        <fullName evidence="1">Uncharacterized protein</fullName>
    </submittedName>
</protein>
<dbReference type="EMBL" id="CAJPEV010000032">
    <property type="protein sequence ID" value="CAG0879145.1"/>
    <property type="molecule type" value="Genomic_DNA"/>
</dbReference>
<sequence length="237" mass="25315">MNEPPTPTGLEASGQSGLLAQFSTMILKRFEQQSTFAQHPEAQVQVPAGWKVISGGAMANYSGAGSLLTKSMPLVVNGVPRGWIAASKNHFIPDPCVLTAYAIALYDPNDKWEVVVKEQELGAPQRNPVISAKLEDGFALVGGGAYDMFTEPGNLLVESRPSDDGKSWIAGGKDHIDASPAKIKAFAIGVRSVIFGKPTCSLKTSISFEDRSPSETVEASTGYAIGEYMSEFPFQND</sequence>
<evidence type="ECO:0000313" key="1">
    <source>
        <dbReference type="EMBL" id="CAD7240433.1"/>
    </source>
</evidence>
<proteinExistence type="predicted"/>
<gene>
    <name evidence="1" type="ORF">DSTB1V02_LOCUS457</name>
</gene>
<dbReference type="Proteomes" id="UP000677054">
    <property type="component" value="Unassembled WGS sequence"/>
</dbReference>
<evidence type="ECO:0000313" key="2">
    <source>
        <dbReference type="Proteomes" id="UP000677054"/>
    </source>
</evidence>
<name>A0A7R8X4L7_9CRUS</name>
<reference evidence="1" key="1">
    <citation type="submission" date="2020-11" db="EMBL/GenBank/DDBJ databases">
        <authorList>
            <person name="Tran Van P."/>
        </authorList>
    </citation>
    <scope>NUCLEOTIDE SEQUENCE</scope>
</reference>
<dbReference type="EMBL" id="LR899549">
    <property type="protein sequence ID" value="CAD7240433.1"/>
    <property type="molecule type" value="Genomic_DNA"/>
</dbReference>
<accession>A0A7R8X4L7</accession>
<organism evidence="1">
    <name type="scientific">Darwinula stevensoni</name>
    <dbReference type="NCBI Taxonomy" id="69355"/>
    <lineage>
        <taxon>Eukaryota</taxon>
        <taxon>Metazoa</taxon>
        <taxon>Ecdysozoa</taxon>
        <taxon>Arthropoda</taxon>
        <taxon>Crustacea</taxon>
        <taxon>Oligostraca</taxon>
        <taxon>Ostracoda</taxon>
        <taxon>Podocopa</taxon>
        <taxon>Podocopida</taxon>
        <taxon>Darwinulocopina</taxon>
        <taxon>Darwinuloidea</taxon>
        <taxon>Darwinulidae</taxon>
        <taxon>Darwinula</taxon>
    </lineage>
</organism>
<keyword evidence="2" id="KW-1185">Reference proteome</keyword>